<dbReference type="PROSITE" id="PS51257">
    <property type="entry name" value="PROKAR_LIPOPROTEIN"/>
    <property type="match status" value="1"/>
</dbReference>
<evidence type="ECO:0000313" key="3">
    <source>
        <dbReference type="EMBL" id="CQD06697.1"/>
    </source>
</evidence>
<name>A0A0U1D5F0_9MYCO</name>
<feature type="signal peptide" evidence="1">
    <location>
        <begin position="1"/>
        <end position="32"/>
    </location>
</feature>
<dbReference type="Pfam" id="PF02470">
    <property type="entry name" value="MlaD"/>
    <property type="match status" value="1"/>
</dbReference>
<dbReference type="PANTHER" id="PTHR33371">
    <property type="entry name" value="INTERMEMBRANE PHOSPHOLIPID TRANSPORT SYSTEM BINDING PROTEIN MLAD-RELATED"/>
    <property type="match status" value="1"/>
</dbReference>
<gene>
    <name evidence="3" type="ORF">BN000_01333</name>
</gene>
<feature type="domain" description="Mce/MlaD" evidence="2">
    <location>
        <begin position="41"/>
        <end position="111"/>
    </location>
</feature>
<dbReference type="Proteomes" id="UP000199601">
    <property type="component" value="Unassembled WGS sequence"/>
</dbReference>
<dbReference type="PANTHER" id="PTHR33371:SF4">
    <property type="entry name" value="INTERMEMBRANE PHOSPHOLIPID TRANSPORT SYSTEM BINDING PROTEIN MLAD"/>
    <property type="match status" value="1"/>
</dbReference>
<keyword evidence="1" id="KW-0732">Signal</keyword>
<dbReference type="InterPro" id="IPR003399">
    <property type="entry name" value="Mce/MlaD"/>
</dbReference>
<proteinExistence type="predicted"/>
<protein>
    <submittedName>
        <fullName evidence="3">Mce family protein</fullName>
    </submittedName>
</protein>
<sequence length="373" mass="39119" precursor="true">MNVTRNMLDRRRRSGVAALMAAVIMGAGSSCASDNRQGAAYCALMPDTIGLYVGNPVTQMGYPIGKVTSIQPGPTHVHVDFSITEQRRLPNDVKAIIRSPSILADRSLELVGNYAGGPKLEPAACIPLDRSVSPKTLSEVIGSADRFLNAINSSDSTNVADTVHGLDQLAHNNGAGAGHLLTVSSALLDSPDQAISDIGSIISNVAQLTTALDEMRGPMKEILLDARTTTGDVATALDGTARLAGPDGIGTLGPLLESVGVLETRLGDETQLTLDTVSVVIRKLSPHANALASLLNGVPSWINTAANHFNAKQFGTFNIAYRPPLFRVRTHDGLALCGAMNAKMPGSCADVNGQPYAVDVALLQYVLQQASHP</sequence>
<dbReference type="GO" id="GO:0005576">
    <property type="term" value="C:extracellular region"/>
    <property type="evidence" value="ECO:0007669"/>
    <property type="project" value="TreeGrafter"/>
</dbReference>
<evidence type="ECO:0000259" key="2">
    <source>
        <dbReference type="Pfam" id="PF02470"/>
    </source>
</evidence>
<feature type="chain" id="PRO_5006707810" evidence="1">
    <location>
        <begin position="33"/>
        <end position="373"/>
    </location>
</feature>
<dbReference type="InterPro" id="IPR052336">
    <property type="entry name" value="MlaD_Phospholipid_Transporter"/>
</dbReference>
<evidence type="ECO:0000313" key="4">
    <source>
        <dbReference type="Proteomes" id="UP000199601"/>
    </source>
</evidence>
<accession>A0A0U1D5F0</accession>
<evidence type="ECO:0000256" key="1">
    <source>
        <dbReference type="SAM" id="SignalP"/>
    </source>
</evidence>
<organism evidence="3 4">
    <name type="scientific">Mycobacterium europaeum</name>
    <dbReference type="NCBI Taxonomy" id="761804"/>
    <lineage>
        <taxon>Bacteria</taxon>
        <taxon>Bacillati</taxon>
        <taxon>Actinomycetota</taxon>
        <taxon>Actinomycetes</taxon>
        <taxon>Mycobacteriales</taxon>
        <taxon>Mycobacteriaceae</taxon>
        <taxon>Mycobacterium</taxon>
        <taxon>Mycobacterium simiae complex</taxon>
    </lineage>
</organism>
<reference evidence="4" key="1">
    <citation type="submission" date="2015-03" db="EMBL/GenBank/DDBJ databases">
        <authorList>
            <person name="Urmite Genomes"/>
        </authorList>
    </citation>
    <scope>NUCLEOTIDE SEQUENCE [LARGE SCALE GENOMIC DNA]</scope>
    <source>
        <strain evidence="4">CSUR P1344</strain>
    </source>
</reference>
<keyword evidence="4" id="KW-1185">Reference proteome</keyword>
<dbReference type="EMBL" id="CTEC01000001">
    <property type="protein sequence ID" value="CQD06697.1"/>
    <property type="molecule type" value="Genomic_DNA"/>
</dbReference>
<dbReference type="AlphaFoldDB" id="A0A0U1D5F0"/>